<feature type="transmembrane region" description="Helical" evidence="3">
    <location>
        <begin position="136"/>
        <end position="155"/>
    </location>
</feature>
<feature type="transmembrane region" description="Helical" evidence="3">
    <location>
        <begin position="21"/>
        <end position="40"/>
    </location>
</feature>
<keyword evidence="3" id="KW-0472">Membrane</keyword>
<name>A0A518BZJ0_9BACT</name>
<evidence type="ECO:0000313" key="5">
    <source>
        <dbReference type="Proteomes" id="UP000320386"/>
    </source>
</evidence>
<feature type="compositionally biased region" description="Basic and acidic residues" evidence="2">
    <location>
        <begin position="379"/>
        <end position="393"/>
    </location>
</feature>
<organism evidence="4 5">
    <name type="scientific">Mucisphaera calidilacus</name>
    <dbReference type="NCBI Taxonomy" id="2527982"/>
    <lineage>
        <taxon>Bacteria</taxon>
        <taxon>Pseudomonadati</taxon>
        <taxon>Planctomycetota</taxon>
        <taxon>Phycisphaerae</taxon>
        <taxon>Phycisphaerales</taxon>
        <taxon>Phycisphaeraceae</taxon>
        <taxon>Mucisphaera</taxon>
    </lineage>
</organism>
<keyword evidence="3" id="KW-1133">Transmembrane helix</keyword>
<keyword evidence="3" id="KW-0812">Transmembrane</keyword>
<proteinExistence type="predicted"/>
<feature type="region of interest" description="Disordered" evidence="2">
    <location>
        <begin position="379"/>
        <end position="543"/>
    </location>
</feature>
<sequence>MTSVRRILDRAHRRVWLIDAVTRLGGLLVVAGVISLVLIVVDRRTSLVVLPWIHGVGPVCALLIAGFVAWVMRPSSDELARRLDDRLSLQDRLATSMYLQAAGVSERPFAAQVIGEADRVAAGQPIGRAFPWRLGVGWRVLPVVLVAVGLSVWLVPAAVIAEPEGGPVAADANEEPTEEERAEDVETARLLSEIREGDAAEDAARRDELITRVAELAEVGLNNPELREEAEAVVSDLEQDLAAAEERESRQAESLANDLSRLELPDAGEAVELAEALRRGDFKQAVEALREMEEKLANQEMSEERRAQLAEQMEDLAEQLEAMAERQQERSEMAAGEFEEMLEQAGFSSEQIEEMREQNFDAETMQRMAVEQLAEQMRREGESMEEARERAERVAQQMAEAAKEAMDQAQQQSENSNSTDGMADAMRRLSQAIKQAEGGESGAAAGAQQQARQMGGSQSRAGQLARDRRKVQDALSRLGQYEGEDGPSGTGSGAGYGEGGEVLGPDQTEVAGYETDVTDDRQSLEPGRVITSWGPGGGPTEATSRLRFDATVDEARDAAERAVAEDRVPRRYHRSIQRYFEQLPQQAPAETVDP</sequence>
<keyword evidence="5" id="KW-1185">Reference proteome</keyword>
<evidence type="ECO:0000256" key="2">
    <source>
        <dbReference type="SAM" id="MobiDB-lite"/>
    </source>
</evidence>
<keyword evidence="1" id="KW-0175">Coiled coil</keyword>
<dbReference type="RefSeq" id="WP_145446563.1">
    <property type="nucleotide sequence ID" value="NZ_CP036280.1"/>
</dbReference>
<dbReference type="Proteomes" id="UP000320386">
    <property type="component" value="Chromosome"/>
</dbReference>
<reference evidence="4 5" key="1">
    <citation type="submission" date="2019-02" db="EMBL/GenBank/DDBJ databases">
        <title>Deep-cultivation of Planctomycetes and their phenomic and genomic characterization uncovers novel biology.</title>
        <authorList>
            <person name="Wiegand S."/>
            <person name="Jogler M."/>
            <person name="Boedeker C."/>
            <person name="Pinto D."/>
            <person name="Vollmers J."/>
            <person name="Rivas-Marin E."/>
            <person name="Kohn T."/>
            <person name="Peeters S.H."/>
            <person name="Heuer A."/>
            <person name="Rast P."/>
            <person name="Oberbeckmann S."/>
            <person name="Bunk B."/>
            <person name="Jeske O."/>
            <person name="Meyerdierks A."/>
            <person name="Storesund J.E."/>
            <person name="Kallscheuer N."/>
            <person name="Luecker S."/>
            <person name="Lage O.M."/>
            <person name="Pohl T."/>
            <person name="Merkel B.J."/>
            <person name="Hornburger P."/>
            <person name="Mueller R.-W."/>
            <person name="Bruemmer F."/>
            <person name="Labrenz M."/>
            <person name="Spormann A.M."/>
            <person name="Op den Camp H."/>
            <person name="Overmann J."/>
            <person name="Amann R."/>
            <person name="Jetten M.S.M."/>
            <person name="Mascher T."/>
            <person name="Medema M.H."/>
            <person name="Devos D.P."/>
            <person name="Kaster A.-K."/>
            <person name="Ovreas L."/>
            <person name="Rohde M."/>
            <person name="Galperin M.Y."/>
            <person name="Jogler C."/>
        </authorList>
    </citation>
    <scope>NUCLEOTIDE SEQUENCE [LARGE SCALE GENOMIC DNA]</scope>
    <source>
        <strain evidence="4 5">Pan265</strain>
    </source>
</reference>
<dbReference type="KEGG" id="mcad:Pan265_22570"/>
<evidence type="ECO:0000256" key="3">
    <source>
        <dbReference type="SAM" id="Phobius"/>
    </source>
</evidence>
<feature type="coiled-coil region" evidence="1">
    <location>
        <begin position="227"/>
        <end position="337"/>
    </location>
</feature>
<protein>
    <submittedName>
        <fullName evidence="4">Uncharacterized protein</fullName>
    </submittedName>
</protein>
<evidence type="ECO:0000256" key="1">
    <source>
        <dbReference type="SAM" id="Coils"/>
    </source>
</evidence>
<dbReference type="AlphaFoldDB" id="A0A518BZJ0"/>
<gene>
    <name evidence="4" type="ORF">Pan265_22570</name>
</gene>
<feature type="compositionally biased region" description="Gly residues" evidence="2">
    <location>
        <begin position="486"/>
        <end position="502"/>
    </location>
</feature>
<accession>A0A518BZJ0</accession>
<dbReference type="EMBL" id="CP036280">
    <property type="protein sequence ID" value="QDU72392.1"/>
    <property type="molecule type" value="Genomic_DNA"/>
</dbReference>
<feature type="transmembrane region" description="Helical" evidence="3">
    <location>
        <begin position="52"/>
        <end position="72"/>
    </location>
</feature>
<feature type="compositionally biased region" description="Low complexity" evidence="2">
    <location>
        <begin position="435"/>
        <end position="460"/>
    </location>
</feature>
<evidence type="ECO:0000313" key="4">
    <source>
        <dbReference type="EMBL" id="QDU72392.1"/>
    </source>
</evidence>